<protein>
    <submittedName>
        <fullName evidence="5">CoA ester lyase</fullName>
    </submittedName>
</protein>
<dbReference type="EMBL" id="JANFNH010000027">
    <property type="protein sequence ID" value="MCQ4044448.1"/>
    <property type="molecule type" value="Genomic_DNA"/>
</dbReference>
<accession>A0ABT1PIX1</accession>
<sequence length="290" mass="30899">MSNASPRPRRSVLYMPGANERALEKAKSIPADALILDLEDAVAPDAKADARKRVAAAAASGEYGHREVTIRVNGPGTAWHADDLRAAAEAGPDAVVVPKVESAHTVLEVERALEAAGAPDHTAIWAMVETPRAMLDARAVAAASERLTVLVMGTNDLAKELHAEHVPGRAPLLTGLSLALLAARETGKVILDGVYNDVKDLAGFEAECVQGRQFGFDGKTLIHPAQVEPCNRIFAPSPEQVERSQRIIEAFDEATREGRGVVTVDGRMIENLHVEEARRILALAAAVAAR</sequence>
<dbReference type="InterPro" id="IPR005000">
    <property type="entry name" value="Aldolase/citrate-lyase_domain"/>
</dbReference>
<keyword evidence="6" id="KW-1185">Reference proteome</keyword>
<keyword evidence="2" id="KW-0479">Metal-binding</keyword>
<dbReference type="SUPFAM" id="SSF51621">
    <property type="entry name" value="Phosphoenolpyruvate/pyruvate domain"/>
    <property type="match status" value="1"/>
</dbReference>
<dbReference type="PIRSF" id="PIRSF015582">
    <property type="entry name" value="Cit_lyase_B"/>
    <property type="match status" value="1"/>
</dbReference>
<dbReference type="GO" id="GO:0016829">
    <property type="term" value="F:lyase activity"/>
    <property type="evidence" value="ECO:0007669"/>
    <property type="project" value="UniProtKB-KW"/>
</dbReference>
<dbReference type="InterPro" id="IPR040442">
    <property type="entry name" value="Pyrv_kinase-like_dom_sf"/>
</dbReference>
<dbReference type="InterPro" id="IPR015813">
    <property type="entry name" value="Pyrv/PenolPyrv_kinase-like_dom"/>
</dbReference>
<evidence type="ECO:0000313" key="5">
    <source>
        <dbReference type="EMBL" id="MCQ4044448.1"/>
    </source>
</evidence>
<dbReference type="PANTHER" id="PTHR32308">
    <property type="entry name" value="LYASE BETA SUBUNIT, PUTATIVE (AFU_ORTHOLOGUE AFUA_4G13030)-RELATED"/>
    <property type="match status" value="1"/>
</dbReference>
<name>A0ABT1PIX1_9ACTN</name>
<dbReference type="InterPro" id="IPR011206">
    <property type="entry name" value="Citrate_lyase_beta/mcl1/mcl2"/>
</dbReference>
<dbReference type="Pfam" id="PF03328">
    <property type="entry name" value="HpcH_HpaI"/>
    <property type="match status" value="1"/>
</dbReference>
<evidence type="ECO:0000313" key="6">
    <source>
        <dbReference type="Proteomes" id="UP001206206"/>
    </source>
</evidence>
<feature type="domain" description="HpcH/HpaI aldolase/citrate lyase" evidence="4">
    <location>
        <begin position="10"/>
        <end position="224"/>
    </location>
</feature>
<evidence type="ECO:0000259" key="4">
    <source>
        <dbReference type="Pfam" id="PF03328"/>
    </source>
</evidence>
<organism evidence="5 6">
    <name type="scientific">Streptantibioticus rubrisoli</name>
    <dbReference type="NCBI Taxonomy" id="1387313"/>
    <lineage>
        <taxon>Bacteria</taxon>
        <taxon>Bacillati</taxon>
        <taxon>Actinomycetota</taxon>
        <taxon>Actinomycetes</taxon>
        <taxon>Kitasatosporales</taxon>
        <taxon>Streptomycetaceae</taxon>
        <taxon>Streptantibioticus</taxon>
    </lineage>
</organism>
<evidence type="ECO:0000256" key="2">
    <source>
        <dbReference type="ARBA" id="ARBA00022723"/>
    </source>
</evidence>
<dbReference type="RefSeq" id="WP_255930292.1">
    <property type="nucleotide sequence ID" value="NZ_JANFNH010000027.1"/>
</dbReference>
<reference evidence="5 6" key="1">
    <citation type="submission" date="2022-06" db="EMBL/GenBank/DDBJ databases">
        <title>Draft genome sequence of type strain Streptomyces rubrisoli DSM 42083.</title>
        <authorList>
            <person name="Duangmal K."/>
            <person name="Klaysubun C."/>
        </authorList>
    </citation>
    <scope>NUCLEOTIDE SEQUENCE [LARGE SCALE GENOMIC DNA]</scope>
    <source>
        <strain evidence="5 6">DSM 42083</strain>
    </source>
</reference>
<keyword evidence="5" id="KW-0456">Lyase</keyword>
<evidence type="ECO:0000256" key="3">
    <source>
        <dbReference type="ARBA" id="ARBA00022842"/>
    </source>
</evidence>
<dbReference type="PANTHER" id="PTHR32308:SF10">
    <property type="entry name" value="CITRATE LYASE SUBUNIT BETA"/>
    <property type="match status" value="1"/>
</dbReference>
<dbReference type="Proteomes" id="UP001206206">
    <property type="component" value="Unassembled WGS sequence"/>
</dbReference>
<keyword evidence="3" id="KW-0460">Magnesium</keyword>
<dbReference type="Gene3D" id="3.20.20.60">
    <property type="entry name" value="Phosphoenolpyruvate-binding domains"/>
    <property type="match status" value="1"/>
</dbReference>
<comment type="caution">
    <text evidence="5">The sequence shown here is derived from an EMBL/GenBank/DDBJ whole genome shotgun (WGS) entry which is preliminary data.</text>
</comment>
<comment type="cofactor">
    <cofactor evidence="1">
        <name>Mg(2+)</name>
        <dbReference type="ChEBI" id="CHEBI:18420"/>
    </cofactor>
</comment>
<proteinExistence type="predicted"/>
<gene>
    <name evidence="5" type="ORF">NON19_21035</name>
</gene>
<evidence type="ECO:0000256" key="1">
    <source>
        <dbReference type="ARBA" id="ARBA00001946"/>
    </source>
</evidence>